<name>A0ABY6YZW5_9BACL</name>
<evidence type="ECO:0000313" key="2">
    <source>
        <dbReference type="EMBL" id="WAH35624.1"/>
    </source>
</evidence>
<feature type="domain" description="Transposase DDE" evidence="1">
    <location>
        <begin position="3"/>
        <end position="426"/>
    </location>
</feature>
<keyword evidence="3" id="KW-1185">Reference proteome</keyword>
<reference evidence="2" key="1">
    <citation type="submission" date="2022-08" db="EMBL/GenBank/DDBJ databases">
        <title>Alicyclobacillus dauci DSM2870, complete genome.</title>
        <authorList>
            <person name="Wang Q."/>
            <person name="Cai R."/>
            <person name="Wang Z."/>
        </authorList>
    </citation>
    <scope>NUCLEOTIDE SEQUENCE</scope>
    <source>
        <strain evidence="2">DSM 28700</strain>
    </source>
</reference>
<dbReference type="Pfam" id="PF13701">
    <property type="entry name" value="DDE_Tnp_1_4"/>
    <property type="match status" value="1"/>
</dbReference>
<accession>A0ABY6YZW5</accession>
<proteinExistence type="predicted"/>
<organism evidence="2 3">
    <name type="scientific">Alicyclobacillus dauci</name>
    <dbReference type="NCBI Taxonomy" id="1475485"/>
    <lineage>
        <taxon>Bacteria</taxon>
        <taxon>Bacillati</taxon>
        <taxon>Bacillota</taxon>
        <taxon>Bacilli</taxon>
        <taxon>Bacillales</taxon>
        <taxon>Alicyclobacillaceae</taxon>
        <taxon>Alicyclobacillus</taxon>
    </lineage>
</organism>
<dbReference type="EMBL" id="CP104064">
    <property type="protein sequence ID" value="WAH35624.1"/>
    <property type="molecule type" value="Genomic_DNA"/>
</dbReference>
<sequence length="430" mass="49364">MNFNPRVKMNFDGGDLTSDAGLLLYKEFDHKLGLSEAVEELLVVHDSVFHRDHPNSDVVLQKLYQHIAGYHTDDHADDLAVEPLLTMLLGKESLASQPTLSRFNDKADIATSKSLECVNETLQRRVYAIKPQNQFVFDLDSSSFAAYGKQHGANFNYHYQQHGFHPLFCFDGLTGDCLRAELRAGNVYTSRQVVRFVGPILNRYGRLNPDSLIVIRGDSGFAVPGLFELAETKGHKYAIRLKSNARLQSITQVMADQLLNAERLHKRQVHYREFMYQASSWEHARRVVVKMERPAGELLFQFTFIVTNMTLQPKNIIRFYCQRGHMENFIKEAKNGFACDKMSSTDFEANVVKLQLAILAYNFNNWFRRLCVPEKMQSSRMETLRTKLVKVAGKLAHSGRYWTWKLCSSCVYRKEFIQTLKNVAALPRFG</sequence>
<dbReference type="InterPro" id="IPR047960">
    <property type="entry name" value="Transpos_IS1380"/>
</dbReference>
<dbReference type="SUPFAM" id="SSF53098">
    <property type="entry name" value="Ribonuclease H-like"/>
    <property type="match status" value="1"/>
</dbReference>
<protein>
    <submittedName>
        <fullName evidence="2">IS1380 family transposase</fullName>
    </submittedName>
</protein>
<dbReference type="NCBIfam" id="NF033539">
    <property type="entry name" value="transpos_IS1380"/>
    <property type="match status" value="1"/>
</dbReference>
<dbReference type="Proteomes" id="UP001164803">
    <property type="component" value="Chromosome"/>
</dbReference>
<dbReference type="InterPro" id="IPR012337">
    <property type="entry name" value="RNaseH-like_sf"/>
</dbReference>
<evidence type="ECO:0000313" key="3">
    <source>
        <dbReference type="Proteomes" id="UP001164803"/>
    </source>
</evidence>
<dbReference type="RefSeq" id="WP_268042907.1">
    <property type="nucleotide sequence ID" value="NZ_CP104064.1"/>
</dbReference>
<evidence type="ECO:0000259" key="1">
    <source>
        <dbReference type="Pfam" id="PF13701"/>
    </source>
</evidence>
<dbReference type="InterPro" id="IPR025668">
    <property type="entry name" value="Tnp_DDE_dom"/>
</dbReference>
<gene>
    <name evidence="2" type="ORF">NZD86_15255</name>
</gene>